<proteinExistence type="predicted"/>
<accession>A0A1H6JG99</accession>
<name>A0A1H6JG99_RUMFL</name>
<dbReference type="OrthoDB" id="7058913at2"/>
<protein>
    <submittedName>
        <fullName evidence="1">Uncharacterized protein</fullName>
    </submittedName>
</protein>
<dbReference type="AlphaFoldDB" id="A0A1H6JG99"/>
<sequence length="165" mass="19762">MEQIDKVLPKYGENIVVGVLFKKHFEWYVAPKNLWKMDYKKLYAVWEAAYKKSGRTQAQLEKDIGTYEQFCDKRWGIEVLDGFTASHFLAHLFKCRYSSDELRLLRMVAHDDKKIDYEASMFIDFDSNTMYSQFPRPENFENFVPIGWRGEHRSFMSLIPDDKRY</sequence>
<dbReference type="Proteomes" id="UP000183190">
    <property type="component" value="Unassembled WGS sequence"/>
</dbReference>
<dbReference type="EMBL" id="FNWV01000005">
    <property type="protein sequence ID" value="SEH61292.1"/>
    <property type="molecule type" value="Genomic_DNA"/>
</dbReference>
<dbReference type="RefSeq" id="WP_074716464.1">
    <property type="nucleotide sequence ID" value="NZ_FNWV01000005.1"/>
</dbReference>
<gene>
    <name evidence="1" type="ORF">SAMN02910265_01732</name>
</gene>
<evidence type="ECO:0000313" key="1">
    <source>
        <dbReference type="EMBL" id="SEH61292.1"/>
    </source>
</evidence>
<reference evidence="1 2" key="1">
    <citation type="submission" date="2016-10" db="EMBL/GenBank/DDBJ databases">
        <authorList>
            <person name="de Groot N.N."/>
        </authorList>
    </citation>
    <scope>NUCLEOTIDE SEQUENCE [LARGE SCALE GENOMIC DNA]</scope>
    <source>
        <strain evidence="1 2">YAD2003</strain>
    </source>
</reference>
<evidence type="ECO:0000313" key="2">
    <source>
        <dbReference type="Proteomes" id="UP000183190"/>
    </source>
</evidence>
<organism evidence="1 2">
    <name type="scientific">Ruminococcus flavefaciens</name>
    <dbReference type="NCBI Taxonomy" id="1265"/>
    <lineage>
        <taxon>Bacteria</taxon>
        <taxon>Bacillati</taxon>
        <taxon>Bacillota</taxon>
        <taxon>Clostridia</taxon>
        <taxon>Eubacteriales</taxon>
        <taxon>Oscillospiraceae</taxon>
        <taxon>Ruminococcus</taxon>
    </lineage>
</organism>